<accession>A0ABS1SHM3</accession>
<keyword evidence="4" id="KW-1185">Reference proteome</keyword>
<comment type="caution">
    <text evidence="3">The sequence shown here is derived from an EMBL/GenBank/DDBJ whole genome shotgun (WGS) entry which is preliminary data.</text>
</comment>
<keyword evidence="1" id="KW-1133">Transmembrane helix</keyword>
<sequence length="214" mass="21298">MLRAGGVAVTALAVAVAGPGPALAQHDAAGAERIEPLTVTPARQLFAVTLHPGEQVRATARVHNGSGRDLELALTPVVVSEHGGGDGADALFLSSRRSADCSAELMAEARDGTLAAGAPVPHGIIAAGATIELCVQVEYPAARAGEGEAVSVVDLAFTGIDRGVPGHPERSDLAGTGGSRPALLALLFGAAGLLTAGSASILRRSRPSAPARAC</sequence>
<dbReference type="Proteomes" id="UP001645859">
    <property type="component" value="Unassembled WGS sequence"/>
</dbReference>
<feature type="transmembrane region" description="Helical" evidence="1">
    <location>
        <begin position="182"/>
        <end position="202"/>
    </location>
</feature>
<keyword evidence="1" id="KW-0472">Membrane</keyword>
<evidence type="ECO:0000256" key="1">
    <source>
        <dbReference type="SAM" id="Phobius"/>
    </source>
</evidence>
<reference evidence="3 4" key="1">
    <citation type="submission" date="2018-09" db="EMBL/GenBank/DDBJ databases">
        <title>Comparative genomics of Leucobacter spp.</title>
        <authorList>
            <person name="Reis A.C."/>
            <person name="Kolvenbach B.A."/>
            <person name="Corvini P.F.X."/>
            <person name="Nunes O.C."/>
        </authorList>
    </citation>
    <scope>NUCLEOTIDE SEQUENCE [LARGE SCALE GENOMIC DNA]</scope>
    <source>
        <strain evidence="3 4">TAN 31504</strain>
    </source>
</reference>
<organism evidence="3 4">
    <name type="scientific">Leucobacter chromiireducens subsp. solipictus</name>
    <dbReference type="NCBI Taxonomy" id="398235"/>
    <lineage>
        <taxon>Bacteria</taxon>
        <taxon>Bacillati</taxon>
        <taxon>Actinomycetota</taxon>
        <taxon>Actinomycetes</taxon>
        <taxon>Micrococcales</taxon>
        <taxon>Microbacteriaceae</taxon>
        <taxon>Leucobacter</taxon>
    </lineage>
</organism>
<evidence type="ECO:0000313" key="3">
    <source>
        <dbReference type="EMBL" id="MBL3679396.1"/>
    </source>
</evidence>
<evidence type="ECO:0000256" key="2">
    <source>
        <dbReference type="SAM" id="SignalP"/>
    </source>
</evidence>
<name>A0ABS1SHM3_9MICO</name>
<protein>
    <recommendedName>
        <fullName evidence="5">Sortase</fullName>
    </recommendedName>
</protein>
<feature type="signal peptide" evidence="2">
    <location>
        <begin position="1"/>
        <end position="24"/>
    </location>
</feature>
<keyword evidence="1" id="KW-0812">Transmembrane</keyword>
<proteinExistence type="predicted"/>
<evidence type="ECO:0008006" key="5">
    <source>
        <dbReference type="Google" id="ProtNLM"/>
    </source>
</evidence>
<dbReference type="EMBL" id="QYAC01000004">
    <property type="protein sequence ID" value="MBL3679396.1"/>
    <property type="molecule type" value="Genomic_DNA"/>
</dbReference>
<evidence type="ECO:0000313" key="4">
    <source>
        <dbReference type="Proteomes" id="UP001645859"/>
    </source>
</evidence>
<gene>
    <name evidence="3" type="ORF">D3230_08860</name>
</gene>
<feature type="chain" id="PRO_5046463557" description="Sortase" evidence="2">
    <location>
        <begin position="25"/>
        <end position="214"/>
    </location>
</feature>
<keyword evidence="2" id="KW-0732">Signal</keyword>